<dbReference type="GO" id="GO:0004386">
    <property type="term" value="F:helicase activity"/>
    <property type="evidence" value="ECO:0007669"/>
    <property type="project" value="UniProtKB-KW"/>
</dbReference>
<dbReference type="Proteomes" id="UP001193389">
    <property type="component" value="Chromosome"/>
</dbReference>
<organism evidence="1 2">
    <name type="scientific">Aquipluma nitroreducens</name>
    <dbReference type="NCBI Taxonomy" id="2010828"/>
    <lineage>
        <taxon>Bacteria</taxon>
        <taxon>Pseudomonadati</taxon>
        <taxon>Bacteroidota</taxon>
        <taxon>Bacteroidia</taxon>
        <taxon>Marinilabiliales</taxon>
        <taxon>Prolixibacteraceae</taxon>
        <taxon>Aquipluma</taxon>
    </lineage>
</organism>
<protein>
    <submittedName>
        <fullName evidence="1">ATP-dependent exoDNAse alpha subunit - helicase superfamily I member</fullName>
    </submittedName>
</protein>
<keyword evidence="2" id="KW-1185">Reference proteome</keyword>
<dbReference type="AlphaFoldDB" id="A0A5K7SA35"/>
<dbReference type="InterPro" id="IPR021457">
    <property type="entry name" value="DUF3108"/>
</dbReference>
<gene>
    <name evidence="1" type="ORF">AQPE_2491</name>
</gene>
<evidence type="ECO:0000313" key="2">
    <source>
        <dbReference type="Proteomes" id="UP001193389"/>
    </source>
</evidence>
<name>A0A5K7SA35_9BACT</name>
<dbReference type="KEGG" id="anf:AQPE_2491"/>
<reference evidence="1" key="1">
    <citation type="journal article" date="2020" name="Int. J. Syst. Evol. Microbiol.">
        <title>Aquipluma nitroreducens gen. nov. sp. nov., a novel facultatively anaerobic bacterium isolated from a freshwater lake.</title>
        <authorList>
            <person name="Watanabe M."/>
            <person name="Kojima H."/>
            <person name="Fukui M."/>
        </authorList>
    </citation>
    <scope>NUCLEOTIDE SEQUENCE</scope>
    <source>
        <strain evidence="1">MeG22</strain>
    </source>
</reference>
<keyword evidence="1" id="KW-0067">ATP-binding</keyword>
<accession>A0A5K7SA35</accession>
<evidence type="ECO:0000313" key="1">
    <source>
        <dbReference type="EMBL" id="BBE18329.1"/>
    </source>
</evidence>
<sequence length="246" mass="28572">MKITLIFFLLFAFVIRLNAEPLEEMEYILRFGFIKGGKATLIAENEKINKKSAIHYRMRGRTTGLVDKIYEVNDIYESWVDPETYLPVKSVRNVKEQKYRFYDEVTYDHVNDSLFSQKSGRKKVPANVNDLVSVFFYIRQNQYFEDLLAGKSIKIPVYHGDDLFMMELAYIGIETIDTKIGRKECYVVSPKVPKGKLLKGSNELKIYITKDANRLPIYAEFELVLGALKCELNSYKINGVNQMVKE</sequence>
<dbReference type="RefSeq" id="WP_318351246.1">
    <property type="nucleotide sequence ID" value="NZ_AP018694.1"/>
</dbReference>
<keyword evidence="1" id="KW-0547">Nucleotide-binding</keyword>
<dbReference type="Pfam" id="PF11306">
    <property type="entry name" value="DUF3108"/>
    <property type="match status" value="1"/>
</dbReference>
<proteinExistence type="predicted"/>
<keyword evidence="1" id="KW-0347">Helicase</keyword>
<dbReference type="EMBL" id="AP018694">
    <property type="protein sequence ID" value="BBE18329.1"/>
    <property type="molecule type" value="Genomic_DNA"/>
</dbReference>
<keyword evidence="1" id="KW-0378">Hydrolase</keyword>